<name>A0A9P0I8V3_SPOLI</name>
<dbReference type="EMBL" id="LR824557">
    <property type="protein sequence ID" value="CAH1642177.1"/>
    <property type="molecule type" value="Genomic_DNA"/>
</dbReference>
<dbReference type="SUPFAM" id="SSF64076">
    <property type="entry name" value="MTH938-like"/>
    <property type="match status" value="1"/>
</dbReference>
<dbReference type="InterPro" id="IPR036748">
    <property type="entry name" value="MTH938-like_sf"/>
</dbReference>
<dbReference type="AlphaFoldDB" id="A0A9P0I8V3"/>
<gene>
    <name evidence="1" type="ORF">SPLIT_LOCUS7533</name>
</gene>
<keyword evidence="2" id="KW-1185">Reference proteome</keyword>
<dbReference type="PANTHER" id="PTHR21192">
    <property type="entry name" value="NUCLEAR PROTEIN E3-3"/>
    <property type="match status" value="1"/>
</dbReference>
<dbReference type="InterPro" id="IPR007523">
    <property type="entry name" value="NDUFAF3/AAMDC"/>
</dbReference>
<reference evidence="1" key="1">
    <citation type="submission" date="2022-02" db="EMBL/GenBank/DDBJ databases">
        <authorList>
            <person name="King R."/>
        </authorList>
    </citation>
    <scope>NUCLEOTIDE SEQUENCE</scope>
</reference>
<protein>
    <recommendedName>
        <fullName evidence="3">NADH dehydrogenase [ubiquinone] 1 alpha subcomplex assembly factor 3</fullName>
    </recommendedName>
</protein>
<accession>A0A9P0I8V3</accession>
<organism evidence="1 2">
    <name type="scientific">Spodoptera littoralis</name>
    <name type="common">Egyptian cotton leafworm</name>
    <dbReference type="NCBI Taxonomy" id="7109"/>
    <lineage>
        <taxon>Eukaryota</taxon>
        <taxon>Metazoa</taxon>
        <taxon>Ecdysozoa</taxon>
        <taxon>Arthropoda</taxon>
        <taxon>Hexapoda</taxon>
        <taxon>Insecta</taxon>
        <taxon>Pterygota</taxon>
        <taxon>Neoptera</taxon>
        <taxon>Endopterygota</taxon>
        <taxon>Lepidoptera</taxon>
        <taxon>Glossata</taxon>
        <taxon>Ditrysia</taxon>
        <taxon>Noctuoidea</taxon>
        <taxon>Noctuidae</taxon>
        <taxon>Amphipyrinae</taxon>
        <taxon>Spodoptera</taxon>
    </lineage>
</organism>
<dbReference type="GO" id="GO:0005743">
    <property type="term" value="C:mitochondrial inner membrane"/>
    <property type="evidence" value="ECO:0007669"/>
    <property type="project" value="TreeGrafter"/>
</dbReference>
<evidence type="ECO:0000313" key="2">
    <source>
        <dbReference type="Proteomes" id="UP001153321"/>
    </source>
</evidence>
<proteinExistence type="predicted"/>
<dbReference type="GO" id="GO:0032981">
    <property type="term" value="P:mitochondrial respiratory chain complex I assembly"/>
    <property type="evidence" value="ECO:0007669"/>
    <property type="project" value="TreeGrafter"/>
</dbReference>
<dbReference type="PANTHER" id="PTHR21192:SF2">
    <property type="entry name" value="NADH DEHYDROGENASE [UBIQUINONE] 1 ALPHA SUBCOMPLEX ASSEMBLY FACTOR 3"/>
    <property type="match status" value="1"/>
</dbReference>
<dbReference type="Proteomes" id="UP001153321">
    <property type="component" value="Chromosome 26"/>
</dbReference>
<dbReference type="Gene3D" id="3.40.1230.10">
    <property type="entry name" value="MTH938-like"/>
    <property type="match status" value="1"/>
</dbReference>
<evidence type="ECO:0008006" key="3">
    <source>
        <dbReference type="Google" id="ProtNLM"/>
    </source>
</evidence>
<evidence type="ECO:0000313" key="1">
    <source>
        <dbReference type="EMBL" id="CAH1642177.1"/>
    </source>
</evidence>
<sequence length="243" mass="27012">MHPYHIDGWQATTVRFSRSFLPRTAILWNDLSSAVFPNRYDLPNFKKRAYSFLKAGNAPVTPLVLRVSMGGADRLPSVRSKAAYEGEGKTTVRVINQEEDAGLMIDTYATYGFKLNNGLTVLGPMAIFPRTVMSWQVTEAAQVTEQSLVLFKLLVPKIDLLVIGLEAKHRQRADAVRRAAAALGLNAEVLPTEHACSTFNFLNSEGRSVAGALMPPLFISNMSPDDMLNTKLHYQDVFNKPIW</sequence>
<dbReference type="Pfam" id="PF04430">
    <property type="entry name" value="DUF498"/>
    <property type="match status" value="1"/>
</dbReference>